<sequence>MDYNYSIINECLGIVRQSNMPVNSKLYLETLLYQVKLSLLKSANLKHKAQPSRDFEELLNQAHAACRCDFDEKTMQDLTGSIHGVISHINSEPLHTTEGPAICRIS</sequence>
<name>C6E837_GEOSM</name>
<gene>
    <name evidence="1" type="ordered locus">GM21_1972</name>
</gene>
<dbReference type="EMBL" id="CP001661">
    <property type="protein sequence ID" value="ACT18025.1"/>
    <property type="molecule type" value="Genomic_DNA"/>
</dbReference>
<accession>C6E837</accession>
<evidence type="ECO:0000313" key="1">
    <source>
        <dbReference type="EMBL" id="ACT18025.1"/>
    </source>
</evidence>
<dbReference type="OrthoDB" id="9909625at2"/>
<protein>
    <submittedName>
        <fullName evidence="1">Uncharacterized protein</fullName>
    </submittedName>
</protein>
<reference evidence="1" key="1">
    <citation type="submission" date="2009-07" db="EMBL/GenBank/DDBJ databases">
        <title>Complete sequence of Geobacter sp. M21.</title>
        <authorList>
            <consortium name="US DOE Joint Genome Institute"/>
            <person name="Lucas S."/>
            <person name="Copeland A."/>
            <person name="Lapidus A."/>
            <person name="Glavina del Rio T."/>
            <person name="Dalin E."/>
            <person name="Tice H."/>
            <person name="Bruce D."/>
            <person name="Goodwin L."/>
            <person name="Pitluck S."/>
            <person name="Saunders E."/>
            <person name="Brettin T."/>
            <person name="Detter J.C."/>
            <person name="Han C."/>
            <person name="Larimer F."/>
            <person name="Land M."/>
            <person name="Hauser L."/>
            <person name="Kyrpides N."/>
            <person name="Ovchinnikova G."/>
            <person name="Lovley D."/>
        </authorList>
    </citation>
    <scope>NUCLEOTIDE SEQUENCE [LARGE SCALE GENOMIC DNA]</scope>
    <source>
        <strain evidence="1">M21</strain>
    </source>
</reference>
<proteinExistence type="predicted"/>
<dbReference type="KEGG" id="gem:GM21_1972"/>
<organism evidence="1">
    <name type="scientific">Geobacter sp. (strain M21)</name>
    <dbReference type="NCBI Taxonomy" id="443144"/>
    <lineage>
        <taxon>Bacteria</taxon>
        <taxon>Pseudomonadati</taxon>
        <taxon>Thermodesulfobacteriota</taxon>
        <taxon>Desulfuromonadia</taxon>
        <taxon>Geobacterales</taxon>
        <taxon>Geobacteraceae</taxon>
        <taxon>Geobacter</taxon>
    </lineage>
</organism>
<dbReference type="AlphaFoldDB" id="C6E837"/>
<dbReference type="HOGENOM" id="CLU_2273329_0_0_7"/>